<dbReference type="SMART" id="SM00066">
    <property type="entry name" value="GAL4"/>
    <property type="match status" value="1"/>
</dbReference>
<dbReference type="CDD" id="cd00067">
    <property type="entry name" value="GAL4"/>
    <property type="match status" value="1"/>
</dbReference>
<dbReference type="PROSITE" id="PS50048">
    <property type="entry name" value="ZN2_CY6_FUNGAL_2"/>
    <property type="match status" value="1"/>
</dbReference>
<dbReference type="GO" id="GO:0000981">
    <property type="term" value="F:DNA-binding transcription factor activity, RNA polymerase II-specific"/>
    <property type="evidence" value="ECO:0007669"/>
    <property type="project" value="InterPro"/>
</dbReference>
<evidence type="ECO:0000313" key="9">
    <source>
        <dbReference type="Proteomes" id="UP000053732"/>
    </source>
</evidence>
<dbReference type="STRING" id="1429867.A0A0G4PT49"/>
<keyword evidence="9" id="KW-1185">Reference proteome</keyword>
<evidence type="ECO:0000256" key="2">
    <source>
        <dbReference type="ARBA" id="ARBA00023015"/>
    </source>
</evidence>
<evidence type="ECO:0000256" key="1">
    <source>
        <dbReference type="ARBA" id="ARBA00022723"/>
    </source>
</evidence>
<evidence type="ECO:0000256" key="3">
    <source>
        <dbReference type="ARBA" id="ARBA00023125"/>
    </source>
</evidence>
<feature type="region of interest" description="Disordered" evidence="6">
    <location>
        <begin position="1"/>
        <end position="28"/>
    </location>
</feature>
<evidence type="ECO:0000256" key="5">
    <source>
        <dbReference type="ARBA" id="ARBA00023242"/>
    </source>
</evidence>
<proteinExistence type="predicted"/>
<dbReference type="GO" id="GO:0006351">
    <property type="term" value="P:DNA-templated transcription"/>
    <property type="evidence" value="ECO:0007669"/>
    <property type="project" value="InterPro"/>
</dbReference>
<feature type="compositionally biased region" description="Basic residues" evidence="6">
    <location>
        <begin position="1"/>
        <end position="10"/>
    </location>
</feature>
<dbReference type="Pfam" id="PF00172">
    <property type="entry name" value="Zn_clus"/>
    <property type="match status" value="1"/>
</dbReference>
<dbReference type="PANTHER" id="PTHR31668">
    <property type="entry name" value="GLUCOSE TRANSPORT TRANSCRIPTION REGULATOR RGT1-RELATED-RELATED"/>
    <property type="match status" value="1"/>
</dbReference>
<evidence type="ECO:0000313" key="8">
    <source>
        <dbReference type="EMBL" id="CRL29659.1"/>
    </source>
</evidence>
<dbReference type="SMART" id="SM00906">
    <property type="entry name" value="Fungal_trans"/>
    <property type="match status" value="1"/>
</dbReference>
<dbReference type="InterPro" id="IPR007219">
    <property type="entry name" value="XnlR_reg_dom"/>
</dbReference>
<dbReference type="PANTHER" id="PTHR31668:SF4">
    <property type="entry name" value="TRANSCRIPTIONAL ACTIVATOR PROTEIN DAL81"/>
    <property type="match status" value="1"/>
</dbReference>
<dbReference type="Proteomes" id="UP000053732">
    <property type="component" value="Unassembled WGS sequence"/>
</dbReference>
<dbReference type="GO" id="GO:0003677">
    <property type="term" value="F:DNA binding"/>
    <property type="evidence" value="ECO:0007669"/>
    <property type="project" value="UniProtKB-KW"/>
</dbReference>
<dbReference type="PROSITE" id="PS00463">
    <property type="entry name" value="ZN2_CY6_FUNGAL_1"/>
    <property type="match status" value="1"/>
</dbReference>
<accession>A0A0G4PT49</accession>
<evidence type="ECO:0000259" key="7">
    <source>
        <dbReference type="PROSITE" id="PS50048"/>
    </source>
</evidence>
<sequence>MESPLKKPKQHRDTGRPYRSKRHPPCDQCRRKKLRCEADEGQSCQRCQSNSSPCSFTFSLHPSFLPNFGSVSDHQEVEHGNSEKASPVTGVDQFQTMETPTCPESTINLDSNPINDPAGDFLLPLQPGYPLPERPTPQAIQTLDYLKGVSSQLIGASGESDPWLLRHCKFDEHGFLLFHQVHFRNAGGVPRDEKIPVHFLVTGDELYDAAKETTRYPNIGSRRDELNSLVPLECGQRLVSLFLRFIFPTLPIISRSKFGITPSRPIPDTTILANIPIHLLAAIYALAQPFTKFDEYLSIINAYSTPPTDRLWRITFEMILEEIHTPHLATLQAGLLYLHKQHQGSQTAVADSPFVWSFVGMLVGLATSLGLQLECRPMGLPAWERRLRRRLWWALYSEDKWRSLLMGRPPYIRHDEWDVTDLDDDDFCIDTEVFSQDNQAREALCALQFQNFARLSCLADEVQQRLFSLRAAQRLSSNFPESLATARSLLTKLKEWYSHLPPNLRHQNKPFPQNNQSDCLHFTYILLEVFIFRALLRPMVRSAAPPRLFEEPQDSLETMVDDYIAHITSDEEIDPVPAIDNDTGNAVLKAAENCATSMLRSVLRMPCDLSAFWFSWCRIGFATVSSFMMLLVIQAPSKEHAIRARGLVDMWRQALVRGQCQMMDLALVRLNGPHWMGLTRNFFLPNHVREAIECTEDQ</sequence>
<dbReference type="EMBL" id="HG793171">
    <property type="protein sequence ID" value="CRL29659.1"/>
    <property type="molecule type" value="Genomic_DNA"/>
</dbReference>
<keyword evidence="4" id="KW-0804">Transcription</keyword>
<organism evidence="8 9">
    <name type="scientific">Penicillium camemberti (strain FM 013)</name>
    <dbReference type="NCBI Taxonomy" id="1429867"/>
    <lineage>
        <taxon>Eukaryota</taxon>
        <taxon>Fungi</taxon>
        <taxon>Dikarya</taxon>
        <taxon>Ascomycota</taxon>
        <taxon>Pezizomycotina</taxon>
        <taxon>Eurotiomycetes</taxon>
        <taxon>Eurotiomycetidae</taxon>
        <taxon>Eurotiales</taxon>
        <taxon>Aspergillaceae</taxon>
        <taxon>Penicillium</taxon>
    </lineage>
</organism>
<dbReference type="Pfam" id="PF04082">
    <property type="entry name" value="Fungal_trans"/>
    <property type="match status" value="1"/>
</dbReference>
<dbReference type="AlphaFoldDB" id="A0A0G4PT49"/>
<evidence type="ECO:0000256" key="6">
    <source>
        <dbReference type="SAM" id="MobiDB-lite"/>
    </source>
</evidence>
<dbReference type="SUPFAM" id="SSF57701">
    <property type="entry name" value="Zn2/Cys6 DNA-binding domain"/>
    <property type="match status" value="1"/>
</dbReference>
<dbReference type="InterPro" id="IPR036864">
    <property type="entry name" value="Zn2-C6_fun-type_DNA-bd_sf"/>
</dbReference>
<keyword evidence="3" id="KW-0238">DNA-binding</keyword>
<evidence type="ECO:0000256" key="4">
    <source>
        <dbReference type="ARBA" id="ARBA00023163"/>
    </source>
</evidence>
<dbReference type="InterPro" id="IPR050797">
    <property type="entry name" value="Carb_Metab_Trans_Reg"/>
</dbReference>
<dbReference type="GO" id="GO:0001080">
    <property type="term" value="P:nitrogen catabolite activation of transcription from RNA polymerase II promoter"/>
    <property type="evidence" value="ECO:0007669"/>
    <property type="project" value="TreeGrafter"/>
</dbReference>
<dbReference type="Gene3D" id="4.10.240.10">
    <property type="entry name" value="Zn(2)-C6 fungal-type DNA-binding domain"/>
    <property type="match status" value="1"/>
</dbReference>
<feature type="domain" description="Zn(2)-C6 fungal-type" evidence="7">
    <location>
        <begin position="25"/>
        <end position="56"/>
    </location>
</feature>
<dbReference type="InterPro" id="IPR001138">
    <property type="entry name" value="Zn2Cys6_DnaBD"/>
</dbReference>
<reference evidence="8 9" key="1">
    <citation type="journal article" date="2014" name="Nat. Commun.">
        <title>Multiple recent horizontal transfers of a large genomic region in cheese making fungi.</title>
        <authorList>
            <person name="Cheeseman K."/>
            <person name="Ropars J."/>
            <person name="Renault P."/>
            <person name="Dupont J."/>
            <person name="Gouzy J."/>
            <person name="Branca A."/>
            <person name="Abraham A.L."/>
            <person name="Ceppi M."/>
            <person name="Conseiller E."/>
            <person name="Debuchy R."/>
            <person name="Malagnac F."/>
            <person name="Goarin A."/>
            <person name="Silar P."/>
            <person name="Lacoste S."/>
            <person name="Sallet E."/>
            <person name="Bensimon A."/>
            <person name="Giraud T."/>
            <person name="Brygoo Y."/>
        </authorList>
    </citation>
    <scope>NUCLEOTIDE SEQUENCE [LARGE SCALE GENOMIC DNA]</scope>
    <source>
        <strain evidence="9">FM 013</strain>
    </source>
</reference>
<dbReference type="CDD" id="cd12148">
    <property type="entry name" value="fungal_TF_MHR"/>
    <property type="match status" value="1"/>
</dbReference>
<name>A0A0G4PT49_PENC3</name>
<dbReference type="GO" id="GO:0008270">
    <property type="term" value="F:zinc ion binding"/>
    <property type="evidence" value="ECO:0007669"/>
    <property type="project" value="InterPro"/>
</dbReference>
<keyword evidence="1" id="KW-0479">Metal-binding</keyword>
<keyword evidence="2" id="KW-0805">Transcription regulation</keyword>
<keyword evidence="5" id="KW-0539">Nucleus</keyword>
<gene>
    <name evidence="8" type="ORF">PCAMFM013_S038g000062</name>
</gene>
<dbReference type="GO" id="GO:0005634">
    <property type="term" value="C:nucleus"/>
    <property type="evidence" value="ECO:0007669"/>
    <property type="project" value="TreeGrafter"/>
</dbReference>
<protein>
    <submittedName>
        <fullName evidence="8">Fungal transcriptional regulatory protein, N-terminal</fullName>
    </submittedName>
</protein>